<feature type="region of interest" description="Disordered" evidence="1">
    <location>
        <begin position="327"/>
        <end position="352"/>
    </location>
</feature>
<evidence type="ECO:0000256" key="1">
    <source>
        <dbReference type="SAM" id="MobiDB-lite"/>
    </source>
</evidence>
<evidence type="ECO:0000313" key="3">
    <source>
        <dbReference type="Proteomes" id="UP000265515"/>
    </source>
</evidence>
<dbReference type="Proteomes" id="UP000265515">
    <property type="component" value="Unassembled WGS sequence"/>
</dbReference>
<reference evidence="2 3" key="1">
    <citation type="journal article" date="2018" name="Cell">
        <title>The Chara Genome: Secondary Complexity and Implications for Plant Terrestrialization.</title>
        <authorList>
            <person name="Nishiyama T."/>
            <person name="Sakayama H."/>
            <person name="Vries J.D."/>
            <person name="Buschmann H."/>
            <person name="Saint-Marcoux D."/>
            <person name="Ullrich K.K."/>
            <person name="Haas F.B."/>
            <person name="Vanderstraeten L."/>
            <person name="Becker D."/>
            <person name="Lang D."/>
            <person name="Vosolsobe S."/>
            <person name="Rombauts S."/>
            <person name="Wilhelmsson P.K.I."/>
            <person name="Janitza P."/>
            <person name="Kern R."/>
            <person name="Heyl A."/>
            <person name="Rumpler F."/>
            <person name="Villalobos L.I.A.C."/>
            <person name="Clay J.M."/>
            <person name="Skokan R."/>
            <person name="Toyoda A."/>
            <person name="Suzuki Y."/>
            <person name="Kagoshima H."/>
            <person name="Schijlen E."/>
            <person name="Tajeshwar N."/>
            <person name="Catarino B."/>
            <person name="Hetherington A.J."/>
            <person name="Saltykova A."/>
            <person name="Bonnot C."/>
            <person name="Breuninger H."/>
            <person name="Symeonidi A."/>
            <person name="Radhakrishnan G.V."/>
            <person name="Van Nieuwerburgh F."/>
            <person name="Deforce D."/>
            <person name="Chang C."/>
            <person name="Karol K.G."/>
            <person name="Hedrich R."/>
            <person name="Ulvskov P."/>
            <person name="Glockner G."/>
            <person name="Delwiche C.F."/>
            <person name="Petrasek J."/>
            <person name="Van de Peer Y."/>
            <person name="Friml J."/>
            <person name="Beilby M."/>
            <person name="Dolan L."/>
            <person name="Kohara Y."/>
            <person name="Sugano S."/>
            <person name="Fujiyama A."/>
            <person name="Delaux P.-M."/>
            <person name="Quint M."/>
            <person name="TheiBen G."/>
            <person name="Hagemann M."/>
            <person name="Harholt J."/>
            <person name="Dunand C."/>
            <person name="Zachgo S."/>
            <person name="Langdale J."/>
            <person name="Maumus F."/>
            <person name="Straeten D.V.D."/>
            <person name="Gould S.B."/>
            <person name="Rensing S.A."/>
        </authorList>
    </citation>
    <scope>NUCLEOTIDE SEQUENCE [LARGE SCALE GENOMIC DNA]</scope>
    <source>
        <strain evidence="2 3">S276</strain>
    </source>
</reference>
<proteinExistence type="predicted"/>
<accession>A0A388KU24</accession>
<gene>
    <name evidence="2" type="ORF">CBR_g16908</name>
</gene>
<feature type="region of interest" description="Disordered" evidence="1">
    <location>
        <begin position="105"/>
        <end position="230"/>
    </location>
</feature>
<feature type="compositionally biased region" description="Acidic residues" evidence="1">
    <location>
        <begin position="201"/>
        <end position="226"/>
    </location>
</feature>
<keyword evidence="3" id="KW-1185">Reference proteome</keyword>
<feature type="compositionally biased region" description="Polar residues" evidence="1">
    <location>
        <begin position="132"/>
        <end position="147"/>
    </location>
</feature>
<organism evidence="2 3">
    <name type="scientific">Chara braunii</name>
    <name type="common">Braun's stonewort</name>
    <dbReference type="NCBI Taxonomy" id="69332"/>
    <lineage>
        <taxon>Eukaryota</taxon>
        <taxon>Viridiplantae</taxon>
        <taxon>Streptophyta</taxon>
        <taxon>Charophyceae</taxon>
        <taxon>Charales</taxon>
        <taxon>Characeae</taxon>
        <taxon>Chara</taxon>
    </lineage>
</organism>
<feature type="compositionally biased region" description="Basic and acidic residues" evidence="1">
    <location>
        <begin position="107"/>
        <end position="126"/>
    </location>
</feature>
<protein>
    <submittedName>
        <fullName evidence="2">Uncharacterized protein</fullName>
    </submittedName>
</protein>
<sequence length="494" mass="56926">MLVESDNEPGVWFINSSQYRGWIFDDNLDIPRWVWVLRRAPTVKPDIYPPYDSRWRQMGAKRMVDRDVGFLTKPMIDDASVLDDRQRLQTMVELNKVGQAAKQAFLENRRAREEARRSKEKGSKDEEGGDSVQGSKTVSRSKGMTEQESVEDGGDRVTGSDEKGGESSTSLKRKITDRESGKAQDSGGESVEGQGKMAQDSDTDLEGDSDKGEDDWEEEDEEEEDEPKTLSQWIKHVHKLEWERHIECEIRLAHHKHLRNLKQATAAGDDITTTNRFERLKNEQEVNEFYTTQYGWKARLDRNDITVHNAGYSKQFIWPKSYQPQGLKRAEQKRRAQQQEQEQLGRRDHDLSHATQGLDLDEQMEEEKGQAAILEAQLEVLRDQNRELGEDTTNLQKIAYAPHADVNATAKLYARQNPGKRIILPYRWNSGNADWEVAIHRSPTLITVKDSHCEHVILKELITKDLPEQAHVIGDLNQDREEWEDTEGTRHMLD</sequence>
<dbReference type="Gramene" id="GBG73565">
    <property type="protein sequence ID" value="GBG73565"/>
    <property type="gene ID" value="CBR_g16908"/>
</dbReference>
<comment type="caution">
    <text evidence="2">The sequence shown here is derived from an EMBL/GenBank/DDBJ whole genome shotgun (WGS) entry which is preliminary data.</text>
</comment>
<feature type="compositionally biased region" description="Basic and acidic residues" evidence="1">
    <location>
        <begin position="153"/>
        <end position="165"/>
    </location>
</feature>
<dbReference type="AlphaFoldDB" id="A0A388KU24"/>
<name>A0A388KU24_CHABU</name>
<evidence type="ECO:0000313" key="2">
    <source>
        <dbReference type="EMBL" id="GBG73565.1"/>
    </source>
</evidence>
<dbReference type="EMBL" id="BFEA01000186">
    <property type="protein sequence ID" value="GBG73565.1"/>
    <property type="molecule type" value="Genomic_DNA"/>
</dbReference>
<feature type="compositionally biased region" description="Basic and acidic residues" evidence="1">
    <location>
        <begin position="343"/>
        <end position="352"/>
    </location>
</feature>